<dbReference type="Gramene" id="mRNA:HanXRQr2_Chr13g0569461">
    <property type="protein sequence ID" value="mRNA:HanXRQr2_Chr13g0569461"/>
    <property type="gene ID" value="HanXRQr2_Chr13g0569461"/>
</dbReference>
<dbReference type="InterPro" id="IPR012946">
    <property type="entry name" value="X8"/>
</dbReference>
<evidence type="ECO:0000259" key="3">
    <source>
        <dbReference type="SMART" id="SM00768"/>
    </source>
</evidence>
<proteinExistence type="predicted"/>
<keyword evidence="4" id="KW-0326">Glycosidase</keyword>
<accession>A0A251SNB0</accession>
<dbReference type="InParanoid" id="A0A251SNB0"/>
<dbReference type="EMBL" id="MNCJ02000328">
    <property type="protein sequence ID" value="KAF5771828.1"/>
    <property type="molecule type" value="Genomic_DNA"/>
</dbReference>
<organism evidence="5 6">
    <name type="scientific">Helianthus annuus</name>
    <name type="common">Common sunflower</name>
    <dbReference type="NCBI Taxonomy" id="4232"/>
    <lineage>
        <taxon>Eukaryota</taxon>
        <taxon>Viridiplantae</taxon>
        <taxon>Streptophyta</taxon>
        <taxon>Embryophyta</taxon>
        <taxon>Tracheophyta</taxon>
        <taxon>Spermatophyta</taxon>
        <taxon>Magnoliopsida</taxon>
        <taxon>eudicotyledons</taxon>
        <taxon>Gunneridae</taxon>
        <taxon>Pentapetalae</taxon>
        <taxon>asterids</taxon>
        <taxon>campanulids</taxon>
        <taxon>Asterales</taxon>
        <taxon>Asteraceae</taxon>
        <taxon>Asteroideae</taxon>
        <taxon>Heliantheae alliance</taxon>
        <taxon>Heliantheae</taxon>
        <taxon>Helianthus</taxon>
    </lineage>
</organism>
<dbReference type="Proteomes" id="UP000215914">
    <property type="component" value="Chromosome 13"/>
</dbReference>
<keyword evidence="1 2" id="KW-0732">Signal</keyword>
<name>A0A251SNB0_HELAN</name>
<dbReference type="SMART" id="SM00768">
    <property type="entry name" value="X8"/>
    <property type="match status" value="1"/>
</dbReference>
<dbReference type="EC" id="3.2.1.39" evidence="4"/>
<protein>
    <submittedName>
        <fullName evidence="4">Glucan endo-1,3-beta-D-glucosidase</fullName>
        <ecNumber evidence="4">3.2.1.39</ecNumber>
    </submittedName>
    <submittedName>
        <fullName evidence="5">Putative X8 domain-containing protein</fullName>
    </submittedName>
</protein>
<dbReference type="FunCoup" id="A0A251SNB0">
    <property type="interactions" value="719"/>
</dbReference>
<evidence type="ECO:0000313" key="4">
    <source>
        <dbReference type="EMBL" id="KAF5771828.1"/>
    </source>
</evidence>
<dbReference type="Gene3D" id="1.20.58.1040">
    <property type="match status" value="1"/>
</dbReference>
<reference evidence="4" key="3">
    <citation type="submission" date="2020-06" db="EMBL/GenBank/DDBJ databases">
        <title>Helianthus annuus Genome sequencing and assembly Release 2.</title>
        <authorList>
            <person name="Gouzy J."/>
            <person name="Langlade N."/>
            <person name="Munos S."/>
        </authorList>
    </citation>
    <scope>NUCLEOTIDE SEQUENCE</scope>
    <source>
        <tissue evidence="4">Leaves</tissue>
    </source>
</reference>
<dbReference type="OMA" id="SKGRNHW"/>
<feature type="domain" description="X8" evidence="3">
    <location>
        <begin position="26"/>
        <end position="109"/>
    </location>
</feature>
<dbReference type="PANTHER" id="PTHR31044">
    <property type="entry name" value="BETA-1,3 GLUCANASE"/>
    <property type="match status" value="1"/>
</dbReference>
<dbReference type="InterPro" id="IPR044788">
    <property type="entry name" value="X8_dom_prot"/>
</dbReference>
<keyword evidence="4" id="KW-0378">Hydrolase</keyword>
<dbReference type="AlphaFoldDB" id="A0A251SNB0"/>
<evidence type="ECO:0000313" key="5">
    <source>
        <dbReference type="EMBL" id="OTG00328.1"/>
    </source>
</evidence>
<gene>
    <name evidence="5" type="ORF">HannXRQ_Chr13g0389761</name>
    <name evidence="4" type="ORF">HanXRQr2_Chr13g0569461</name>
</gene>
<dbReference type="GO" id="GO:0009506">
    <property type="term" value="C:plasmodesma"/>
    <property type="evidence" value="ECO:0007669"/>
    <property type="project" value="UniProtKB-ARBA"/>
</dbReference>
<evidence type="ECO:0000313" key="6">
    <source>
        <dbReference type="Proteomes" id="UP000215914"/>
    </source>
</evidence>
<feature type="signal peptide" evidence="2">
    <location>
        <begin position="1"/>
        <end position="20"/>
    </location>
</feature>
<reference evidence="4 6" key="1">
    <citation type="journal article" date="2017" name="Nature">
        <title>The sunflower genome provides insights into oil metabolism, flowering and Asterid evolution.</title>
        <authorList>
            <person name="Badouin H."/>
            <person name="Gouzy J."/>
            <person name="Grassa C.J."/>
            <person name="Murat F."/>
            <person name="Staton S.E."/>
            <person name="Cottret L."/>
            <person name="Lelandais-Briere C."/>
            <person name="Owens G.L."/>
            <person name="Carrere S."/>
            <person name="Mayjonade B."/>
            <person name="Legrand L."/>
            <person name="Gill N."/>
            <person name="Kane N.C."/>
            <person name="Bowers J.E."/>
            <person name="Hubner S."/>
            <person name="Bellec A."/>
            <person name="Berard A."/>
            <person name="Berges H."/>
            <person name="Blanchet N."/>
            <person name="Boniface M.C."/>
            <person name="Brunel D."/>
            <person name="Catrice O."/>
            <person name="Chaidir N."/>
            <person name="Claudel C."/>
            <person name="Donnadieu C."/>
            <person name="Faraut T."/>
            <person name="Fievet G."/>
            <person name="Helmstetter N."/>
            <person name="King M."/>
            <person name="Knapp S.J."/>
            <person name="Lai Z."/>
            <person name="Le Paslier M.C."/>
            <person name="Lippi Y."/>
            <person name="Lorenzon L."/>
            <person name="Mandel J.R."/>
            <person name="Marage G."/>
            <person name="Marchand G."/>
            <person name="Marquand E."/>
            <person name="Bret-Mestries E."/>
            <person name="Morien E."/>
            <person name="Nambeesan S."/>
            <person name="Nguyen T."/>
            <person name="Pegot-Espagnet P."/>
            <person name="Pouilly N."/>
            <person name="Raftis F."/>
            <person name="Sallet E."/>
            <person name="Schiex T."/>
            <person name="Thomas J."/>
            <person name="Vandecasteele C."/>
            <person name="Vares D."/>
            <person name="Vear F."/>
            <person name="Vautrin S."/>
            <person name="Crespi M."/>
            <person name="Mangin B."/>
            <person name="Burke J.M."/>
            <person name="Salse J."/>
            <person name="Munos S."/>
            <person name="Vincourt P."/>
            <person name="Rieseberg L.H."/>
            <person name="Langlade N.B."/>
        </authorList>
    </citation>
    <scope>NUCLEOTIDE SEQUENCE [LARGE SCALE GENOMIC DNA]</scope>
    <source>
        <strain evidence="6">cv. SF193</strain>
        <tissue evidence="4">Leaves</tissue>
    </source>
</reference>
<dbReference type="GO" id="GO:0042973">
    <property type="term" value="F:glucan endo-1,3-beta-D-glucosidase activity"/>
    <property type="evidence" value="ECO:0007669"/>
    <property type="project" value="UniProtKB-EC"/>
</dbReference>
<dbReference type="EMBL" id="CM007902">
    <property type="protein sequence ID" value="OTG00328.1"/>
    <property type="molecule type" value="Genomic_DNA"/>
</dbReference>
<sequence>MDAKVFAYLLLLLSVGTSRAVQGKKTWCVAKPSSSQSELLDIVNFTCSQIDCRILEKGGACFLPDNLINHASIAMNIYYQCKGRNPWNCHFGNSGLITLTDPSYGGCPYA</sequence>
<evidence type="ECO:0000256" key="2">
    <source>
        <dbReference type="SAM" id="SignalP"/>
    </source>
</evidence>
<keyword evidence="6" id="KW-1185">Reference proteome</keyword>
<reference evidence="5" key="2">
    <citation type="submission" date="2017-02" db="EMBL/GenBank/DDBJ databases">
        <title>Sunflower complete genome.</title>
        <authorList>
            <person name="Langlade N."/>
            <person name="Munos S."/>
        </authorList>
    </citation>
    <scope>NUCLEOTIDE SEQUENCE [LARGE SCALE GENOMIC DNA]</scope>
    <source>
        <tissue evidence="5">Leaves</tissue>
    </source>
</reference>
<evidence type="ECO:0000256" key="1">
    <source>
        <dbReference type="ARBA" id="ARBA00022729"/>
    </source>
</evidence>
<dbReference type="PANTHER" id="PTHR31044:SF57">
    <property type="entry name" value="CARBOHYDRATE-BINDING X8 DOMAIN SUPERFAMILY PROTEIN"/>
    <property type="match status" value="1"/>
</dbReference>
<feature type="chain" id="PRO_5041163071" evidence="2">
    <location>
        <begin position="21"/>
        <end position="110"/>
    </location>
</feature>
<dbReference type="Pfam" id="PF07983">
    <property type="entry name" value="X8"/>
    <property type="match status" value="1"/>
</dbReference>